<dbReference type="Gene3D" id="3.40.50.150">
    <property type="entry name" value="Vaccinia Virus protein VP39"/>
    <property type="match status" value="1"/>
</dbReference>
<organism evidence="6 7">
    <name type="scientific">Oceanobacillus piezotolerans</name>
    <dbReference type="NCBI Taxonomy" id="2448030"/>
    <lineage>
        <taxon>Bacteria</taxon>
        <taxon>Bacillati</taxon>
        <taxon>Bacillota</taxon>
        <taxon>Bacilli</taxon>
        <taxon>Bacillales</taxon>
        <taxon>Bacillaceae</taxon>
        <taxon>Oceanobacillus</taxon>
    </lineage>
</organism>
<dbReference type="GO" id="GO:0008168">
    <property type="term" value="F:methyltransferase activity"/>
    <property type="evidence" value="ECO:0007669"/>
    <property type="project" value="UniProtKB-KW"/>
</dbReference>
<comment type="pathway">
    <text evidence="1">Lipid metabolism.</text>
</comment>
<evidence type="ECO:0000256" key="1">
    <source>
        <dbReference type="ARBA" id="ARBA00005189"/>
    </source>
</evidence>
<evidence type="ECO:0000313" key="7">
    <source>
        <dbReference type="Proteomes" id="UP000270219"/>
    </source>
</evidence>
<dbReference type="Pfam" id="PF13847">
    <property type="entry name" value="Methyltransf_31"/>
    <property type="match status" value="1"/>
</dbReference>
<gene>
    <name evidence="6" type="ORF">D8M04_04980</name>
</gene>
<dbReference type="PANTHER" id="PTHR44307:SF2">
    <property type="entry name" value="PHOSPHOETHANOLAMINE METHYLTRANSFERASE ISOFORM X1"/>
    <property type="match status" value="1"/>
</dbReference>
<comment type="pathway">
    <text evidence="4">Phospholipid metabolism.</text>
</comment>
<protein>
    <submittedName>
        <fullName evidence="6">Class I SAM-dependent methyltransferase</fullName>
    </submittedName>
</protein>
<dbReference type="AlphaFoldDB" id="A0A498D7B0"/>
<proteinExistence type="predicted"/>
<evidence type="ECO:0000313" key="6">
    <source>
        <dbReference type="EMBL" id="RLL46565.1"/>
    </source>
</evidence>
<feature type="domain" description="Methyltransferase" evidence="5">
    <location>
        <begin position="35"/>
        <end position="176"/>
    </location>
</feature>
<reference evidence="6 7" key="1">
    <citation type="submission" date="2018-10" db="EMBL/GenBank/DDBJ databases">
        <title>Oceanobacillus sp. YLB-02 draft genome.</title>
        <authorList>
            <person name="Yu L."/>
        </authorList>
    </citation>
    <scope>NUCLEOTIDE SEQUENCE [LARGE SCALE GENOMIC DNA]</scope>
    <source>
        <strain evidence="6 7">YLB-02</strain>
    </source>
</reference>
<name>A0A498D7B0_9BACI</name>
<keyword evidence="3 6" id="KW-0808">Transferase</keyword>
<dbReference type="PANTHER" id="PTHR44307">
    <property type="entry name" value="PHOSPHOETHANOLAMINE METHYLTRANSFERASE"/>
    <property type="match status" value="1"/>
</dbReference>
<dbReference type="EMBL" id="RCHR01000002">
    <property type="protein sequence ID" value="RLL46565.1"/>
    <property type="molecule type" value="Genomic_DNA"/>
</dbReference>
<dbReference type="RefSeq" id="WP_121521816.1">
    <property type="nucleotide sequence ID" value="NZ_RCHR01000002.1"/>
</dbReference>
<dbReference type="GO" id="GO:0032259">
    <property type="term" value="P:methylation"/>
    <property type="evidence" value="ECO:0007669"/>
    <property type="project" value="UniProtKB-KW"/>
</dbReference>
<dbReference type="InterPro" id="IPR025714">
    <property type="entry name" value="Methyltranfer_dom"/>
</dbReference>
<evidence type="ECO:0000256" key="4">
    <source>
        <dbReference type="ARBA" id="ARBA00025707"/>
    </source>
</evidence>
<dbReference type="InterPro" id="IPR029063">
    <property type="entry name" value="SAM-dependent_MTases_sf"/>
</dbReference>
<dbReference type="Proteomes" id="UP000270219">
    <property type="component" value="Unassembled WGS sequence"/>
</dbReference>
<dbReference type="SUPFAM" id="SSF53335">
    <property type="entry name" value="S-adenosyl-L-methionine-dependent methyltransferases"/>
    <property type="match status" value="1"/>
</dbReference>
<evidence type="ECO:0000259" key="5">
    <source>
        <dbReference type="Pfam" id="PF13847"/>
    </source>
</evidence>
<evidence type="ECO:0000256" key="3">
    <source>
        <dbReference type="ARBA" id="ARBA00022679"/>
    </source>
</evidence>
<dbReference type="OrthoDB" id="43862at2"/>
<dbReference type="CDD" id="cd02440">
    <property type="entry name" value="AdoMet_MTases"/>
    <property type="match status" value="1"/>
</dbReference>
<keyword evidence="2 6" id="KW-0489">Methyltransferase</keyword>
<comment type="caution">
    <text evidence="6">The sequence shown here is derived from an EMBL/GenBank/DDBJ whole genome shotgun (WGS) entry which is preliminary data.</text>
</comment>
<evidence type="ECO:0000256" key="2">
    <source>
        <dbReference type="ARBA" id="ARBA00022603"/>
    </source>
</evidence>
<sequence>MEGNYLESLEQLGVGGAHPGGLALTKQLLAKEKINKATKILDVGCGTGQTAAYLAEMYGCQISAIDASATMIKKAKNRFRQLNVPVQSTVGYLEDMPYQENQFDILLAESVFIFTNLALSLPACKRALKPNGKLIAIEMVIESPLPENEANEIQEFYQISQLLTSEEWTKIFKQTGFTVIEVLHPVEHDKPSSLDSAPDFQLSEEIDDRVFHILESHQQLLEKYKNKLGYRVFICQ</sequence>
<keyword evidence="7" id="KW-1185">Reference proteome</keyword>
<accession>A0A498D7B0</accession>